<dbReference type="OrthoDB" id="9805913at2"/>
<dbReference type="EMBL" id="SWBQ01000001">
    <property type="protein sequence ID" value="TKC08998.1"/>
    <property type="molecule type" value="Genomic_DNA"/>
</dbReference>
<dbReference type="Pfam" id="PF07804">
    <property type="entry name" value="HipA_C"/>
    <property type="match status" value="1"/>
</dbReference>
<dbReference type="Gene3D" id="1.10.1070.20">
    <property type="match status" value="1"/>
</dbReference>
<dbReference type="PANTHER" id="PTHR37419">
    <property type="entry name" value="SERINE/THREONINE-PROTEIN KINASE TOXIN HIPA"/>
    <property type="match status" value="1"/>
</dbReference>
<proteinExistence type="inferred from homology"/>
<name>A0A4U1CTD1_9SPHI</name>
<dbReference type="PANTHER" id="PTHR37419:SF8">
    <property type="entry name" value="TOXIN YJJJ"/>
    <property type="match status" value="1"/>
</dbReference>
<dbReference type="GO" id="GO:0005829">
    <property type="term" value="C:cytosol"/>
    <property type="evidence" value="ECO:0007669"/>
    <property type="project" value="TreeGrafter"/>
</dbReference>
<dbReference type="GO" id="GO:0004674">
    <property type="term" value="F:protein serine/threonine kinase activity"/>
    <property type="evidence" value="ECO:0007669"/>
    <property type="project" value="TreeGrafter"/>
</dbReference>
<dbReference type="AlphaFoldDB" id="A0A4U1CTD1"/>
<gene>
    <name evidence="6" type="ORF">FA047_02565</name>
</gene>
<evidence type="ECO:0000256" key="2">
    <source>
        <dbReference type="ARBA" id="ARBA00022679"/>
    </source>
</evidence>
<comment type="similarity">
    <text evidence="1">Belongs to the HipA Ser/Thr kinase family.</text>
</comment>
<feature type="domain" description="HipA-like C-terminal" evidence="4">
    <location>
        <begin position="161"/>
        <end position="382"/>
    </location>
</feature>
<organism evidence="6 7">
    <name type="scientific">Pedobacter frigoris</name>
    <dbReference type="NCBI Taxonomy" id="2571272"/>
    <lineage>
        <taxon>Bacteria</taxon>
        <taxon>Pseudomonadati</taxon>
        <taxon>Bacteroidota</taxon>
        <taxon>Sphingobacteriia</taxon>
        <taxon>Sphingobacteriales</taxon>
        <taxon>Sphingobacteriaceae</taxon>
        <taxon>Pedobacter</taxon>
    </lineage>
</organism>
<evidence type="ECO:0000259" key="4">
    <source>
        <dbReference type="Pfam" id="PF07804"/>
    </source>
</evidence>
<evidence type="ECO:0000259" key="5">
    <source>
        <dbReference type="Pfam" id="PF13657"/>
    </source>
</evidence>
<feature type="domain" description="HipA N-terminal subdomain 1" evidence="5">
    <location>
        <begin position="19"/>
        <end position="118"/>
    </location>
</feature>
<sequence length="409" mass="45801">MNQPITEVKVGLDFGFKIQSVGRLAIRDRIIYFEYNDEFRQRNIEISPLRLQLQKGVIELPTRPFEGLAGVFSDSLPDGWGRLLFDRMMRSQGISPANISALDRLAHVGLFGMGALVYEPDNSPSDVHEFIDLDHLATQTEEVLQGNSEEVIKELLALNGSSAGARPKALIGVDTDYKNISYGAQLLHEGFEPWLVKFPNSQDGSSAGAIEYIYALMAKEAGLLMPEVHLFSSQKSAGYFAVKRFDRSGNKRLHMHTASGLLHADFRTPSLDYEDLLNLTAALTKDIREVEKMYRLAVFNVLSHNRDDHAKNFSFLMSENGQWKLAPAYDLTYSSGPNGEQSTMVMGEGKNPSTHQLIKLGTEAKISKKHIDEIIEQTKDALGKWKSLSKNYNVGKSHIDLIERIINKK</sequence>
<keyword evidence="7" id="KW-1185">Reference proteome</keyword>
<protein>
    <submittedName>
        <fullName evidence="6">Type II toxin-antitoxin system HipA family toxin</fullName>
    </submittedName>
</protein>
<evidence type="ECO:0000256" key="3">
    <source>
        <dbReference type="ARBA" id="ARBA00022777"/>
    </source>
</evidence>
<dbReference type="InterPro" id="IPR012893">
    <property type="entry name" value="HipA-like_C"/>
</dbReference>
<evidence type="ECO:0000256" key="1">
    <source>
        <dbReference type="ARBA" id="ARBA00010164"/>
    </source>
</evidence>
<dbReference type="InterPro" id="IPR017508">
    <property type="entry name" value="HipA_N1"/>
</dbReference>
<comment type="caution">
    <text evidence="6">The sequence shown here is derived from an EMBL/GenBank/DDBJ whole genome shotgun (WGS) entry which is preliminary data.</text>
</comment>
<dbReference type="Proteomes" id="UP000307244">
    <property type="component" value="Unassembled WGS sequence"/>
</dbReference>
<keyword evidence="2" id="KW-0808">Transferase</keyword>
<dbReference type="RefSeq" id="WP_136834416.1">
    <property type="nucleotide sequence ID" value="NZ_SWBQ01000001.1"/>
</dbReference>
<evidence type="ECO:0000313" key="6">
    <source>
        <dbReference type="EMBL" id="TKC08998.1"/>
    </source>
</evidence>
<keyword evidence="3" id="KW-0418">Kinase</keyword>
<reference evidence="6 7" key="1">
    <citation type="submission" date="2019-04" db="EMBL/GenBank/DDBJ databases">
        <title>Pedobacter sp. RP-3-15 sp. nov., isolated from Arctic soil.</title>
        <authorList>
            <person name="Dahal R.H."/>
            <person name="Kim D.-U."/>
        </authorList>
    </citation>
    <scope>NUCLEOTIDE SEQUENCE [LARGE SCALE GENOMIC DNA]</scope>
    <source>
        <strain evidence="6 7">RP-3-15</strain>
    </source>
</reference>
<evidence type="ECO:0000313" key="7">
    <source>
        <dbReference type="Proteomes" id="UP000307244"/>
    </source>
</evidence>
<accession>A0A4U1CTD1</accession>
<dbReference type="Pfam" id="PF13657">
    <property type="entry name" value="Couple_hipA"/>
    <property type="match status" value="1"/>
</dbReference>
<dbReference type="InterPro" id="IPR052028">
    <property type="entry name" value="HipA_Ser/Thr_kinase"/>
</dbReference>